<accession>A0ABU0W5P6</accession>
<proteinExistence type="predicted"/>
<sequence>MPDSPTIAKAGDLKNSGFTAEQFPGHDGEFTEYLKGVLADARMEVVGVIGEAKYTELKEGDESNAKFQARQAERYFATAELWRRRKQYSDSSAMNARETGFRNLYADFEKNAQRAEEMAWSYLDLLKGPTRGTTHLQTGTVHSGLIKRELNE</sequence>
<gene>
    <name evidence="1" type="ORF">RBH19_05510</name>
</gene>
<organism evidence="1 2">
    <name type="scientific">Natronospira bacteriovora</name>
    <dbReference type="NCBI Taxonomy" id="3069753"/>
    <lineage>
        <taxon>Bacteria</taxon>
        <taxon>Pseudomonadati</taxon>
        <taxon>Pseudomonadota</taxon>
        <taxon>Gammaproteobacteria</taxon>
        <taxon>Natronospirales</taxon>
        <taxon>Natronospiraceae</taxon>
        <taxon>Natronospira</taxon>
    </lineage>
</organism>
<dbReference type="Proteomes" id="UP001239019">
    <property type="component" value="Unassembled WGS sequence"/>
</dbReference>
<name>A0ABU0W5P6_9GAMM</name>
<dbReference type="RefSeq" id="WP_306727805.1">
    <property type="nucleotide sequence ID" value="NZ_JAVDDT010000002.1"/>
</dbReference>
<evidence type="ECO:0000313" key="1">
    <source>
        <dbReference type="EMBL" id="MDQ2069321.1"/>
    </source>
</evidence>
<dbReference type="EMBL" id="JAVDDT010000002">
    <property type="protein sequence ID" value="MDQ2069321.1"/>
    <property type="molecule type" value="Genomic_DNA"/>
</dbReference>
<evidence type="ECO:0000313" key="2">
    <source>
        <dbReference type="Proteomes" id="UP001239019"/>
    </source>
</evidence>
<comment type="caution">
    <text evidence="1">The sequence shown here is derived from an EMBL/GenBank/DDBJ whole genome shotgun (WGS) entry which is preliminary data.</text>
</comment>
<keyword evidence="2" id="KW-1185">Reference proteome</keyword>
<protein>
    <submittedName>
        <fullName evidence="1">Uncharacterized protein</fullName>
    </submittedName>
</protein>
<reference evidence="1 2" key="1">
    <citation type="submission" date="2023-08" db="EMBL/GenBank/DDBJ databases">
        <title>Whole-genome sequencing of halo(alkali)philic microorganisms from hypersaline lakes.</title>
        <authorList>
            <person name="Sorokin D.Y."/>
            <person name="Abbas B."/>
            <person name="Merkel A.Y."/>
        </authorList>
    </citation>
    <scope>NUCLEOTIDE SEQUENCE [LARGE SCALE GENOMIC DNA]</scope>
    <source>
        <strain evidence="1 2">AB-CW4</strain>
    </source>
</reference>